<dbReference type="Pfam" id="PF13481">
    <property type="entry name" value="AAA_25"/>
    <property type="match status" value="1"/>
</dbReference>
<proteinExistence type="predicted"/>
<sequence length="385" mass="41824">MPSLNWVNIVMETDDAIVHPDLTGWADMSPEQRDKTPFGKMVIAVQSAYMRTKAQQLVQAAMYGTPDLVLTTEEEVLNRPSPNWLVEGLIQEDTICLFAGPGGIGKTFFSLALSRSIAAGGVFFGRKVRQGKVLYVAAEGTAAFGDRVRAWNSVNYKGVPRNGITYVESGVNLKDPDSVDRLANLIAEGDFSLVVLDTLSQLGYFDNENSNAEVAQVFISVKKLRDARKGTSVLVIDHTPAQGGKARGGTAKRDNSDTVIIAVREDEGFTVSTRQEDGGKQKDGEEKAWVGFGLQPTLNSAVLVNSGKRPTSPYWEPVYQLLSDGKGHKAAELRAACGMEGDARSAEAKRLSTQLDKWMSDKLITREGATANTLYRLSDQMKGVA</sequence>
<dbReference type="InterPro" id="IPR027417">
    <property type="entry name" value="P-loop_NTPase"/>
</dbReference>
<dbReference type="AlphaFoldDB" id="A0A4R5YEQ3"/>
<gene>
    <name evidence="1" type="ORF">E2R54_10280</name>
</gene>
<evidence type="ECO:0000313" key="2">
    <source>
        <dbReference type="Proteomes" id="UP000295633"/>
    </source>
</evidence>
<dbReference type="Proteomes" id="UP000295633">
    <property type="component" value="Unassembled WGS sequence"/>
</dbReference>
<protein>
    <submittedName>
        <fullName evidence="1">AAA family ATPase</fullName>
    </submittedName>
</protein>
<organism evidence="1 2">
    <name type="scientific">Microbacterium oleivorans</name>
    <dbReference type="NCBI Taxonomy" id="273677"/>
    <lineage>
        <taxon>Bacteria</taxon>
        <taxon>Bacillati</taxon>
        <taxon>Actinomycetota</taxon>
        <taxon>Actinomycetes</taxon>
        <taxon>Micrococcales</taxon>
        <taxon>Microbacteriaceae</taxon>
        <taxon>Microbacterium</taxon>
    </lineage>
</organism>
<accession>A0A4R5YEQ3</accession>
<comment type="caution">
    <text evidence="1">The sequence shown here is derived from an EMBL/GenBank/DDBJ whole genome shotgun (WGS) entry which is preliminary data.</text>
</comment>
<dbReference type="SUPFAM" id="SSF52540">
    <property type="entry name" value="P-loop containing nucleoside triphosphate hydrolases"/>
    <property type="match status" value="1"/>
</dbReference>
<reference evidence="1 2" key="1">
    <citation type="submission" date="2019-03" db="EMBL/GenBank/DDBJ databases">
        <title>Genome Sequencing and Assembly of Various Microbes Isolated from Partially Reclaimed Soil and Acid Mine Drainage (AMD) Site.</title>
        <authorList>
            <person name="Steinbock B."/>
            <person name="Bechtold R."/>
            <person name="Sevigny J.L."/>
            <person name="Thomas D."/>
            <person name="Cuthill L.R."/>
            <person name="Aveiro Johannsen E.J."/>
            <person name="Thomas K."/>
            <person name="Ghosh A."/>
        </authorList>
    </citation>
    <scope>NUCLEOTIDE SEQUENCE [LARGE SCALE GENOMIC DNA]</scope>
    <source>
        <strain evidence="1 2">F-B2</strain>
    </source>
</reference>
<dbReference type="RefSeq" id="WP_133399664.1">
    <property type="nucleotide sequence ID" value="NZ_SMZX01000002.1"/>
</dbReference>
<name>A0A4R5YEQ3_9MICO</name>
<dbReference type="Gene3D" id="3.40.50.300">
    <property type="entry name" value="P-loop containing nucleotide triphosphate hydrolases"/>
    <property type="match status" value="1"/>
</dbReference>
<dbReference type="EMBL" id="SMZX01000002">
    <property type="protein sequence ID" value="TDL43591.1"/>
    <property type="molecule type" value="Genomic_DNA"/>
</dbReference>
<evidence type="ECO:0000313" key="1">
    <source>
        <dbReference type="EMBL" id="TDL43591.1"/>
    </source>
</evidence>